<evidence type="ECO:0000259" key="4">
    <source>
        <dbReference type="Pfam" id="PF25954"/>
    </source>
</evidence>
<evidence type="ECO:0000313" key="6">
    <source>
        <dbReference type="EMBL" id="MFC4728049.1"/>
    </source>
</evidence>
<dbReference type="Gene3D" id="2.40.30.170">
    <property type="match status" value="1"/>
</dbReference>
<evidence type="ECO:0000256" key="3">
    <source>
        <dbReference type="SAM" id="Phobius"/>
    </source>
</evidence>
<dbReference type="Pfam" id="PF25973">
    <property type="entry name" value="BSH_CzcB"/>
    <property type="match status" value="1"/>
</dbReference>
<sequence>MPSPSSARPSTGKRMFWMLLAVAIVFGGIFFVKWFGNRAMNQFLDNMPQPPATISAAEAVRETWSEAVQAVGTLEAVNGANVTTEAGGVVSAIHFEAGQEVAAGDVLLHLNASTEIATLRALEASAELARTQAERYRELGERQLVSRAEIDQRASEAASTLAQAEAQRALIAQKTIRAPFSGVLGIRRVNLGQYIGPGDAIVSLQSLDPIFLNFTLPQQRLAEVRTGQRVVASVDAQDGRSFEGEITAIEPEVDPDTRNFMVQATLRNPDRSLRPGTFARVSFDLGEPTEVVVIPQTAISFNPYGNSVYVITEAAPEDGEAAGQAPTLVVNQRFVRTGATRGDFIAVLEGLQPGERVASSGLLKLRNGAAVVIGEDAPEAQARPEVDNR</sequence>
<dbReference type="SUPFAM" id="SSF111369">
    <property type="entry name" value="HlyD-like secretion proteins"/>
    <property type="match status" value="1"/>
</dbReference>
<accession>A0ABV9NKV9</accession>
<evidence type="ECO:0000259" key="5">
    <source>
        <dbReference type="Pfam" id="PF25973"/>
    </source>
</evidence>
<keyword evidence="2" id="KW-0175">Coiled coil</keyword>
<keyword evidence="3" id="KW-0472">Membrane</keyword>
<keyword evidence="3" id="KW-0812">Transmembrane</keyword>
<dbReference type="Pfam" id="PF25954">
    <property type="entry name" value="Beta-barrel_RND_2"/>
    <property type="match status" value="1"/>
</dbReference>
<dbReference type="Proteomes" id="UP001595892">
    <property type="component" value="Unassembled WGS sequence"/>
</dbReference>
<gene>
    <name evidence="6" type="ORF">ACFO3Q_07705</name>
</gene>
<keyword evidence="7" id="KW-1185">Reference proteome</keyword>
<feature type="domain" description="CzcB-like barrel-sandwich hybrid" evidence="5">
    <location>
        <begin position="80"/>
        <end position="202"/>
    </location>
</feature>
<organism evidence="6 7">
    <name type="scientific">Coralloluteibacterium thermophilum</name>
    <dbReference type="NCBI Taxonomy" id="2707049"/>
    <lineage>
        <taxon>Bacteria</taxon>
        <taxon>Pseudomonadati</taxon>
        <taxon>Pseudomonadota</taxon>
        <taxon>Gammaproteobacteria</taxon>
        <taxon>Lysobacterales</taxon>
        <taxon>Lysobacteraceae</taxon>
        <taxon>Coralloluteibacterium</taxon>
    </lineage>
</organism>
<dbReference type="InterPro" id="IPR058647">
    <property type="entry name" value="BSH_CzcB-like"/>
</dbReference>
<keyword evidence="3" id="KW-1133">Transmembrane helix</keyword>
<reference evidence="7" key="1">
    <citation type="journal article" date="2019" name="Int. J. Syst. Evol. Microbiol.">
        <title>The Global Catalogue of Microorganisms (GCM) 10K type strain sequencing project: providing services to taxonomists for standard genome sequencing and annotation.</title>
        <authorList>
            <consortium name="The Broad Institute Genomics Platform"/>
            <consortium name="The Broad Institute Genome Sequencing Center for Infectious Disease"/>
            <person name="Wu L."/>
            <person name="Ma J."/>
        </authorList>
    </citation>
    <scope>NUCLEOTIDE SEQUENCE [LARGE SCALE GENOMIC DNA]</scope>
    <source>
        <strain evidence="7">CGMCC 1.13574</strain>
    </source>
</reference>
<comment type="caution">
    <text evidence="6">The sequence shown here is derived from an EMBL/GenBank/DDBJ whole genome shotgun (WGS) entry which is preliminary data.</text>
</comment>
<dbReference type="EMBL" id="JBHSGG010000022">
    <property type="protein sequence ID" value="MFC4728049.1"/>
    <property type="molecule type" value="Genomic_DNA"/>
</dbReference>
<dbReference type="InterPro" id="IPR006143">
    <property type="entry name" value="RND_pump_MFP"/>
</dbReference>
<evidence type="ECO:0000256" key="2">
    <source>
        <dbReference type="SAM" id="Coils"/>
    </source>
</evidence>
<feature type="transmembrane region" description="Helical" evidence="3">
    <location>
        <begin position="15"/>
        <end position="35"/>
    </location>
</feature>
<dbReference type="NCBIfam" id="TIGR01730">
    <property type="entry name" value="RND_mfp"/>
    <property type="match status" value="1"/>
</dbReference>
<dbReference type="Gene3D" id="2.40.50.100">
    <property type="match status" value="1"/>
</dbReference>
<comment type="similarity">
    <text evidence="1">Belongs to the membrane fusion protein (MFP) (TC 8.A.1) family.</text>
</comment>
<dbReference type="Gene3D" id="1.10.287.470">
    <property type="entry name" value="Helix hairpin bin"/>
    <property type="match status" value="1"/>
</dbReference>
<dbReference type="PANTHER" id="PTHR30469:SF11">
    <property type="entry name" value="BLL4320 PROTEIN"/>
    <property type="match status" value="1"/>
</dbReference>
<feature type="coiled-coil region" evidence="2">
    <location>
        <begin position="119"/>
        <end position="167"/>
    </location>
</feature>
<dbReference type="PANTHER" id="PTHR30469">
    <property type="entry name" value="MULTIDRUG RESISTANCE PROTEIN MDTA"/>
    <property type="match status" value="1"/>
</dbReference>
<evidence type="ECO:0000313" key="7">
    <source>
        <dbReference type="Proteomes" id="UP001595892"/>
    </source>
</evidence>
<protein>
    <submittedName>
        <fullName evidence="6">Efflux RND transporter periplasmic adaptor subunit</fullName>
    </submittedName>
</protein>
<dbReference type="Gene3D" id="2.40.420.20">
    <property type="match status" value="1"/>
</dbReference>
<feature type="domain" description="CusB-like beta-barrel" evidence="4">
    <location>
        <begin position="210"/>
        <end position="284"/>
    </location>
</feature>
<proteinExistence type="inferred from homology"/>
<name>A0ABV9NKV9_9GAMM</name>
<dbReference type="InterPro" id="IPR058792">
    <property type="entry name" value="Beta-barrel_RND_2"/>
</dbReference>
<dbReference type="RefSeq" id="WP_377004071.1">
    <property type="nucleotide sequence ID" value="NZ_JBHSGG010000022.1"/>
</dbReference>
<evidence type="ECO:0000256" key="1">
    <source>
        <dbReference type="ARBA" id="ARBA00009477"/>
    </source>
</evidence>